<dbReference type="KEGG" id="dde:Dde_2189"/>
<dbReference type="eggNOG" id="COG0644">
    <property type="taxonomic scope" value="Bacteria"/>
</dbReference>
<dbReference type="SUPFAM" id="SSF51905">
    <property type="entry name" value="FAD/NAD(P)-binding domain"/>
    <property type="match status" value="1"/>
</dbReference>
<dbReference type="PANTHER" id="PTHR42685:SF22">
    <property type="entry name" value="CONDITIONED MEDIUM FACTOR RECEPTOR 1"/>
    <property type="match status" value="1"/>
</dbReference>
<name>Q30ZB0_OLEA2</name>
<dbReference type="PANTHER" id="PTHR42685">
    <property type="entry name" value="GERANYLGERANYL DIPHOSPHATE REDUCTASE"/>
    <property type="match status" value="1"/>
</dbReference>
<organism evidence="2 3">
    <name type="scientific">Oleidesulfovibrio alaskensis (strain ATCC BAA-1058 / DSM 17464 / G20)</name>
    <name type="common">Desulfovibrio alaskensis</name>
    <dbReference type="NCBI Taxonomy" id="207559"/>
    <lineage>
        <taxon>Bacteria</taxon>
        <taxon>Pseudomonadati</taxon>
        <taxon>Thermodesulfobacteriota</taxon>
        <taxon>Desulfovibrionia</taxon>
        <taxon>Desulfovibrionales</taxon>
        <taxon>Desulfovibrionaceae</taxon>
        <taxon>Oleidesulfovibrio</taxon>
    </lineage>
</organism>
<keyword evidence="3" id="KW-1185">Reference proteome</keyword>
<dbReference type="NCBIfam" id="TIGR02032">
    <property type="entry name" value="GG-red-SF"/>
    <property type="match status" value="1"/>
</dbReference>
<reference evidence="2 3" key="1">
    <citation type="journal article" date="2011" name="J. Bacteriol.">
        <title>Complete genome sequence and updated annotation of Desulfovibrio alaskensis G20.</title>
        <authorList>
            <person name="Hauser L.J."/>
            <person name="Land M.L."/>
            <person name="Brown S.D."/>
            <person name="Larimer F."/>
            <person name="Keller K.L."/>
            <person name="Rapp-Giles B.J."/>
            <person name="Price M.N."/>
            <person name="Lin M."/>
            <person name="Bruce D.C."/>
            <person name="Detter J.C."/>
            <person name="Tapia R."/>
            <person name="Han C.S."/>
            <person name="Goodwin L.A."/>
            <person name="Cheng J.F."/>
            <person name="Pitluck S."/>
            <person name="Copeland A."/>
            <person name="Lucas S."/>
            <person name="Nolan M."/>
            <person name="Lapidus A.L."/>
            <person name="Palumbo A.V."/>
            <person name="Wall J.D."/>
        </authorList>
    </citation>
    <scope>NUCLEOTIDE SEQUENCE [LARGE SCALE GENOMIC DNA]</scope>
    <source>
        <strain evidence="3">ATCC BAA 1058 / DSM 17464 / G20</strain>
    </source>
</reference>
<accession>Q30ZB0</accession>
<protein>
    <submittedName>
        <fullName evidence="2">Geranylgeranyl reductase</fullName>
    </submittedName>
</protein>
<gene>
    <name evidence="2" type="ordered locus">Dde_2189</name>
</gene>
<evidence type="ECO:0000259" key="1">
    <source>
        <dbReference type="Pfam" id="PF01494"/>
    </source>
</evidence>
<dbReference type="STRING" id="207559.Dde_2189"/>
<dbReference type="Gene3D" id="3.50.50.60">
    <property type="entry name" value="FAD/NAD(P)-binding domain"/>
    <property type="match status" value="1"/>
</dbReference>
<feature type="domain" description="FAD-binding" evidence="1">
    <location>
        <begin position="9"/>
        <end position="168"/>
    </location>
</feature>
<dbReference type="EMBL" id="CP000112">
    <property type="protein sequence ID" value="ABB38986.1"/>
    <property type="molecule type" value="Genomic_DNA"/>
</dbReference>
<dbReference type="Pfam" id="PF01494">
    <property type="entry name" value="FAD_binding_3"/>
    <property type="match status" value="1"/>
</dbReference>
<dbReference type="Proteomes" id="UP000002710">
    <property type="component" value="Chromosome"/>
</dbReference>
<dbReference type="HOGENOM" id="CLU_024648_5_0_7"/>
<evidence type="ECO:0000313" key="3">
    <source>
        <dbReference type="Proteomes" id="UP000002710"/>
    </source>
</evidence>
<dbReference type="GO" id="GO:0071949">
    <property type="term" value="F:FAD binding"/>
    <property type="evidence" value="ECO:0007669"/>
    <property type="project" value="InterPro"/>
</dbReference>
<proteinExistence type="predicted"/>
<dbReference type="InterPro" id="IPR011777">
    <property type="entry name" value="Geranylgeranyl_Rdtase_fam"/>
</dbReference>
<dbReference type="AlphaFoldDB" id="Q30ZB0"/>
<dbReference type="InterPro" id="IPR002938">
    <property type="entry name" value="FAD-bd"/>
</dbReference>
<dbReference type="GO" id="GO:0016628">
    <property type="term" value="F:oxidoreductase activity, acting on the CH-CH group of donors, NAD or NADP as acceptor"/>
    <property type="evidence" value="ECO:0007669"/>
    <property type="project" value="InterPro"/>
</dbReference>
<dbReference type="PRINTS" id="PR00420">
    <property type="entry name" value="RNGMNOXGNASE"/>
</dbReference>
<evidence type="ECO:0000313" key="2">
    <source>
        <dbReference type="EMBL" id="ABB38986.1"/>
    </source>
</evidence>
<dbReference type="RefSeq" id="WP_011368082.1">
    <property type="nucleotide sequence ID" value="NC_007519.1"/>
</dbReference>
<dbReference type="InterPro" id="IPR036188">
    <property type="entry name" value="FAD/NAD-bd_sf"/>
</dbReference>
<dbReference type="InterPro" id="IPR050407">
    <property type="entry name" value="Geranylgeranyl_reductase"/>
</dbReference>
<sequence length="383" mass="40972">MSGNGLFRYDAVVVGGGPCGASAAFTLARNGYTVMVIDAGKFPRFKLCGGLLTGKSTAFLRDCFGMDASCLARAGALEGCENSYHIYAGGRRIVAGSNGSPFYFVRRDRFDSRLLKSVAAAGAVVREGTKVVHADCRTGKVHCHDGSSVCAEFIIAADGVHSTVRKAVCGGLRHSVRQAVAVEVAVPRRHMPQGVQLPSVHLGLLQRGYGWLFPNRRNIVAGVGGLLCRGEHPARVLRTLLCGCGVQAGHIPQPRGYTLPFGGHLRRPFSGRVLLAGDAAGFADAVFGEGIYYAMLSGSLAAQAVMQALPVRAAGSVLHEEHGAGTFYMQLLQRNLFRTLGQAAVLHRFLYRPPDGPDRAAVRLFLRCAHRLLVNRLHSVPDR</sequence>